<keyword evidence="3" id="KW-1185">Reference proteome</keyword>
<evidence type="ECO:0000259" key="1">
    <source>
        <dbReference type="Pfam" id="PF13403"/>
    </source>
</evidence>
<evidence type="ECO:0000313" key="3">
    <source>
        <dbReference type="Proteomes" id="UP000444174"/>
    </source>
</evidence>
<feature type="domain" description="Hedgehog/Intein (Hint)" evidence="1">
    <location>
        <begin position="170"/>
        <end position="314"/>
    </location>
</feature>
<dbReference type="InterPro" id="IPR028992">
    <property type="entry name" value="Hedgehog/Intein_dom"/>
</dbReference>
<protein>
    <recommendedName>
        <fullName evidence="1">Hedgehog/Intein (Hint) domain-containing protein</fullName>
    </recommendedName>
</protein>
<name>A0A843YJR7_9RHOB</name>
<gene>
    <name evidence="2" type="ORF">GFB49_10770</name>
</gene>
<dbReference type="Pfam" id="PF13403">
    <property type="entry name" value="Hint_2"/>
    <property type="match status" value="1"/>
</dbReference>
<organism evidence="2 3">
    <name type="scientific">Tritonibacter litoralis</name>
    <dbReference type="NCBI Taxonomy" id="2662264"/>
    <lineage>
        <taxon>Bacteria</taxon>
        <taxon>Pseudomonadati</taxon>
        <taxon>Pseudomonadota</taxon>
        <taxon>Alphaproteobacteria</taxon>
        <taxon>Rhodobacterales</taxon>
        <taxon>Paracoccaceae</taxon>
        <taxon>Tritonibacter</taxon>
    </lineage>
</organism>
<dbReference type="SUPFAM" id="SSF51294">
    <property type="entry name" value="Hedgehog/intein (Hint) domain"/>
    <property type="match status" value="1"/>
</dbReference>
<evidence type="ECO:0000313" key="2">
    <source>
        <dbReference type="EMBL" id="MQQ08937.1"/>
    </source>
</evidence>
<proteinExistence type="predicted"/>
<sequence length="375" mass="40374">MGASNTPLPDLIELSSLNSNATFTVTPGGGGDIEGVVDNATYSDSDSANSNSHISELNDSYASDSGTLIIDGKAYITQLVSPADDTQAVTVTYNGGASSVDLTGDCYMSEVAFIIASPLGGGSDRYFTVFDDSIGDLPDITSIQIRDLDWNPFGHDIIMDVSGDNNVAPVCFLQGTMIRTPLGETRVENLKPGDLVATVDHGPLPIRWIGRREMVFTAENAHHRPIQIKAGSLGPGYPTTDLAVSPQHRILLDGPEVLFAHGAAEILAVAKGLTEMRHIRQMKGKSEARYYALMLDQHALIWANGARAESFYPGQTAMKLLSPQHRGAIARLFPKLTEDAQKSYGPYARPVLNCQDTRNLVRVLSQQIPIHPAAE</sequence>
<reference evidence="2 3" key="1">
    <citation type="submission" date="2019-10" db="EMBL/GenBank/DDBJ databases">
        <title>Epibacterium sp. nov., isolated from seawater.</title>
        <authorList>
            <person name="Zhang X."/>
            <person name="Li N."/>
        </authorList>
    </citation>
    <scope>NUCLEOTIDE SEQUENCE [LARGE SCALE GENOMIC DNA]</scope>
    <source>
        <strain evidence="2 3">SM1979</strain>
    </source>
</reference>
<accession>A0A843YJR7</accession>
<dbReference type="AlphaFoldDB" id="A0A843YJR7"/>
<dbReference type="InterPro" id="IPR036844">
    <property type="entry name" value="Hint_dom_sf"/>
</dbReference>
<dbReference type="RefSeq" id="WP_153215868.1">
    <property type="nucleotide sequence ID" value="NZ_WIBF01000005.1"/>
</dbReference>
<dbReference type="EMBL" id="WIBF01000005">
    <property type="protein sequence ID" value="MQQ08937.1"/>
    <property type="molecule type" value="Genomic_DNA"/>
</dbReference>
<dbReference type="Proteomes" id="UP000444174">
    <property type="component" value="Unassembled WGS sequence"/>
</dbReference>
<comment type="caution">
    <text evidence="2">The sequence shown here is derived from an EMBL/GenBank/DDBJ whole genome shotgun (WGS) entry which is preliminary data.</text>
</comment>
<dbReference type="Gene3D" id="2.170.16.10">
    <property type="entry name" value="Hedgehog/Intein (Hint) domain"/>
    <property type="match status" value="1"/>
</dbReference>